<dbReference type="Pfam" id="PF03412">
    <property type="entry name" value="Peptidase_C39"/>
    <property type="match status" value="1"/>
</dbReference>
<dbReference type="RefSeq" id="WP_016235897.1">
    <property type="nucleotide sequence ID" value="NZ_JAGGEO010000075.1"/>
</dbReference>
<accession>A0A234XLP4</accession>
<dbReference type="GO" id="GO:0008233">
    <property type="term" value="F:peptidase activity"/>
    <property type="evidence" value="ECO:0007669"/>
    <property type="project" value="InterPro"/>
</dbReference>
<dbReference type="PROSITE" id="PS50990">
    <property type="entry name" value="PEPTIDASE_C39"/>
    <property type="match status" value="1"/>
</dbReference>
<organism evidence="1 2">
    <name type="scientific">Escherichia coli</name>
    <dbReference type="NCBI Taxonomy" id="562"/>
    <lineage>
        <taxon>Bacteria</taxon>
        <taxon>Pseudomonadati</taxon>
        <taxon>Pseudomonadota</taxon>
        <taxon>Gammaproteobacteria</taxon>
        <taxon>Enterobacterales</taxon>
        <taxon>Enterobacteriaceae</taxon>
        <taxon>Escherichia</taxon>
    </lineage>
</organism>
<dbReference type="EMBL" id="WXKQ01000061">
    <property type="protein sequence ID" value="NAG22235.1"/>
    <property type="molecule type" value="Genomic_DNA"/>
</dbReference>
<name>A0A234XLP4_ECOLX</name>
<evidence type="ECO:0000313" key="2">
    <source>
        <dbReference type="Proteomes" id="UP000475070"/>
    </source>
</evidence>
<dbReference type="Gene3D" id="3.90.70.10">
    <property type="entry name" value="Cysteine proteinases"/>
    <property type="match status" value="1"/>
</dbReference>
<dbReference type="InterPro" id="IPR005074">
    <property type="entry name" value="Peptidase_C39"/>
</dbReference>
<protein>
    <submittedName>
        <fullName evidence="1">Uncharacterized protein</fullName>
    </submittedName>
</protein>
<evidence type="ECO:0000313" key="1">
    <source>
        <dbReference type="EMBL" id="NAG22235.1"/>
    </source>
</evidence>
<gene>
    <name evidence="1" type="ORF">GUC01_25075</name>
</gene>
<dbReference type="GO" id="GO:0005524">
    <property type="term" value="F:ATP binding"/>
    <property type="evidence" value="ECO:0007669"/>
    <property type="project" value="InterPro"/>
</dbReference>
<dbReference type="GO" id="GO:0006508">
    <property type="term" value="P:proteolysis"/>
    <property type="evidence" value="ECO:0007669"/>
    <property type="project" value="InterPro"/>
</dbReference>
<dbReference type="Proteomes" id="UP000475070">
    <property type="component" value="Unassembled WGS sequence"/>
</dbReference>
<dbReference type="AlphaFoldDB" id="A0A234XLP4"/>
<comment type="caution">
    <text evidence="1">The sequence shown here is derived from an EMBL/GenBank/DDBJ whole genome shotgun (WGS) entry which is preliminary data.</text>
</comment>
<dbReference type="GO" id="GO:0016020">
    <property type="term" value="C:membrane"/>
    <property type="evidence" value="ECO:0007669"/>
    <property type="project" value="InterPro"/>
</dbReference>
<sequence length="218" mass="24808">MLHKIFTLSTKIKTTIITICALSYNLTAQASPSDRPRDRVNKTMIELQTNGVERQLLDNSCGISSLSYILNKYFKKNTSEKNIFLLIGLKPDYSLLDLASTSRTLGISTIGLKLSINDLKKVSSPTILKTKTNGGHFVVYSGYRNGWFQVIDPAKGKLNYYEHELSKIFIQPNKDYGMALIFLSKNKNRFVDETLYNNNTNRLFLERHQIISPVNISF</sequence>
<proteinExistence type="predicted"/>
<reference evidence="1 2" key="1">
    <citation type="journal article" date="2019" name="Nat. Med.">
        <title>A library of human gut bacterial isolates paired with longitudinal multiomics data enables mechanistic microbiome research.</title>
        <authorList>
            <person name="Poyet M."/>
            <person name="Groussin M."/>
            <person name="Gibbons S.M."/>
            <person name="Avila-Pacheco J."/>
            <person name="Jiang X."/>
            <person name="Kearney S.M."/>
            <person name="Perrotta A.R."/>
            <person name="Berdy B."/>
            <person name="Zhao S."/>
            <person name="Lieberman T.D."/>
            <person name="Swanson P.K."/>
            <person name="Smith M."/>
            <person name="Roesemann S."/>
            <person name="Alexander J.E."/>
            <person name="Rich S.A."/>
            <person name="Livny J."/>
            <person name="Vlamakis H."/>
            <person name="Clish C."/>
            <person name="Bullock K."/>
            <person name="Deik A."/>
            <person name="Scott J."/>
            <person name="Pierce K.A."/>
            <person name="Xavier R.J."/>
            <person name="Alm E.J."/>
        </authorList>
    </citation>
    <scope>NUCLEOTIDE SEQUENCE [LARGE SCALE GENOMIC DNA]</scope>
    <source>
        <strain evidence="1 2">BIOML-A112</strain>
    </source>
</reference>